<dbReference type="SUPFAM" id="SSF50475">
    <property type="entry name" value="FMN-binding split barrel"/>
    <property type="match status" value="1"/>
</dbReference>
<dbReference type="SMART" id="SM00903">
    <property type="entry name" value="Flavin_Reduct"/>
    <property type="match status" value="1"/>
</dbReference>
<evidence type="ECO:0000313" key="3">
    <source>
        <dbReference type="EMBL" id="CEA09778.1"/>
    </source>
</evidence>
<dbReference type="InterPro" id="IPR012349">
    <property type="entry name" value="Split_barrel_FMN-bd"/>
</dbReference>
<reference evidence="3" key="1">
    <citation type="submission" date="2014-07" db="EMBL/GenBank/DDBJ databases">
        <authorList>
            <person name="Urmite Genomes Urmite Genomes"/>
        </authorList>
    </citation>
    <scope>NUCLEOTIDE SEQUENCE</scope>
    <source>
        <strain evidence="3">11W110_air</strain>
    </source>
</reference>
<dbReference type="PANTHER" id="PTHR30466">
    <property type="entry name" value="FLAVIN REDUCTASE"/>
    <property type="match status" value="1"/>
</dbReference>
<proteinExistence type="predicted"/>
<gene>
    <name evidence="3" type="primary">tftC</name>
    <name evidence="3" type="ORF">BN1051_03151</name>
</gene>
<dbReference type="PATRIC" id="fig|1461584.3.peg.3125"/>
<sequence length="184" mass="18824">MSLAPTFPPAAAPTAEVDETLARTSFVRSMGMAATGVTIVSTDGPAGRFAQTVSAMASVSADPPCLLVCVHDKSPLAQAVIANGTLAVNVLATDQADAAQTFAGQAPDGSAPYDFSRHAWRTGALAQPLLDASAAVFECRLIGHHRYGTHHVFVASPVQSLPGAADAAPMTYHARSFGSHTPAA</sequence>
<name>A0A078MRE8_9MICC</name>
<dbReference type="GO" id="GO:0042602">
    <property type="term" value="F:riboflavin reductase (NADPH) activity"/>
    <property type="evidence" value="ECO:0007669"/>
    <property type="project" value="TreeGrafter"/>
</dbReference>
<protein>
    <submittedName>
        <fullName evidence="3">NADH:FAD oxidoreductase</fullName>
    </submittedName>
</protein>
<evidence type="ECO:0000256" key="1">
    <source>
        <dbReference type="ARBA" id="ARBA00023002"/>
    </source>
</evidence>
<dbReference type="AlphaFoldDB" id="A0A078MRE8"/>
<feature type="domain" description="Flavin reductase like" evidence="2">
    <location>
        <begin position="30"/>
        <end position="179"/>
    </location>
</feature>
<dbReference type="InterPro" id="IPR050268">
    <property type="entry name" value="NADH-dep_flavin_reductase"/>
</dbReference>
<dbReference type="GO" id="GO:0006208">
    <property type="term" value="P:pyrimidine nucleobase catabolic process"/>
    <property type="evidence" value="ECO:0007669"/>
    <property type="project" value="TreeGrafter"/>
</dbReference>
<accession>A0A078MRE8</accession>
<dbReference type="EMBL" id="LN483072">
    <property type="protein sequence ID" value="CEA09778.1"/>
    <property type="molecule type" value="Genomic_DNA"/>
</dbReference>
<dbReference type="PANTHER" id="PTHR30466:SF1">
    <property type="entry name" value="FMN REDUCTASE (NADH) RUTF"/>
    <property type="match status" value="1"/>
</dbReference>
<dbReference type="Gene3D" id="2.30.110.10">
    <property type="entry name" value="Electron Transport, Fmn-binding Protein, Chain A"/>
    <property type="match status" value="1"/>
</dbReference>
<organism evidence="3">
    <name type="scientific">Arthrobacter saudimassiliensis</name>
    <dbReference type="NCBI Taxonomy" id="1461584"/>
    <lineage>
        <taxon>Bacteria</taxon>
        <taxon>Bacillati</taxon>
        <taxon>Actinomycetota</taxon>
        <taxon>Actinomycetes</taxon>
        <taxon>Micrococcales</taxon>
        <taxon>Micrococcaceae</taxon>
        <taxon>Arthrobacter</taxon>
    </lineage>
</organism>
<dbReference type="InterPro" id="IPR002563">
    <property type="entry name" value="Flavin_Rdtase-like_dom"/>
</dbReference>
<dbReference type="GO" id="GO:0010181">
    <property type="term" value="F:FMN binding"/>
    <property type="evidence" value="ECO:0007669"/>
    <property type="project" value="InterPro"/>
</dbReference>
<keyword evidence="1" id="KW-0560">Oxidoreductase</keyword>
<dbReference type="Pfam" id="PF01613">
    <property type="entry name" value="Flavin_Reduct"/>
    <property type="match status" value="1"/>
</dbReference>
<evidence type="ECO:0000259" key="2">
    <source>
        <dbReference type="SMART" id="SM00903"/>
    </source>
</evidence>